<dbReference type="PANTHER" id="PTHR34298:SF2">
    <property type="entry name" value="SEGREGATION AND CONDENSATION PROTEIN B"/>
    <property type="match status" value="1"/>
</dbReference>
<evidence type="ECO:0000256" key="2">
    <source>
        <dbReference type="ARBA" id="ARBA00022618"/>
    </source>
</evidence>
<dbReference type="Pfam" id="PF04079">
    <property type="entry name" value="SMC_ScpB"/>
    <property type="match status" value="1"/>
</dbReference>
<dbReference type="InterPro" id="IPR036390">
    <property type="entry name" value="WH_DNA-bd_sf"/>
</dbReference>
<feature type="compositionally biased region" description="Basic and acidic residues" evidence="5">
    <location>
        <begin position="1"/>
        <end position="19"/>
    </location>
</feature>
<evidence type="ECO:0000256" key="4">
    <source>
        <dbReference type="ARBA" id="ARBA00023306"/>
    </source>
</evidence>
<accession>A0ABW1L4J1</accession>
<dbReference type="SUPFAM" id="SSF46785">
    <property type="entry name" value="Winged helix' DNA-binding domain"/>
    <property type="match status" value="2"/>
</dbReference>
<feature type="region of interest" description="Disordered" evidence="5">
    <location>
        <begin position="264"/>
        <end position="305"/>
    </location>
</feature>
<keyword evidence="2" id="KW-0132">Cell division</keyword>
<protein>
    <submittedName>
        <fullName evidence="6">SMC-Scp complex subunit ScpB</fullName>
    </submittedName>
</protein>
<keyword evidence="1" id="KW-0963">Cytoplasm</keyword>
<evidence type="ECO:0000313" key="6">
    <source>
        <dbReference type="EMBL" id="MFC6037702.1"/>
    </source>
</evidence>
<reference evidence="6 7" key="1">
    <citation type="submission" date="2024-09" db="EMBL/GenBank/DDBJ databases">
        <authorList>
            <person name="Zhang Z.-H."/>
        </authorList>
    </citation>
    <scope>NUCLEOTIDE SEQUENCE [LARGE SCALE GENOMIC DNA]</scope>
    <source>
        <strain evidence="6 7">HHTR114</strain>
    </source>
</reference>
<comment type="caution">
    <text evidence="6">The sequence shown here is derived from an EMBL/GenBank/DDBJ whole genome shotgun (WGS) entry which is preliminary data.</text>
</comment>
<dbReference type="PANTHER" id="PTHR34298">
    <property type="entry name" value="SEGREGATION AND CONDENSATION PROTEIN B"/>
    <property type="match status" value="1"/>
</dbReference>
<evidence type="ECO:0000256" key="1">
    <source>
        <dbReference type="ARBA" id="ARBA00022490"/>
    </source>
</evidence>
<dbReference type="InterPro" id="IPR036388">
    <property type="entry name" value="WH-like_DNA-bd_sf"/>
</dbReference>
<dbReference type="RefSeq" id="WP_379880907.1">
    <property type="nucleotide sequence ID" value="NZ_JBHPON010000003.1"/>
</dbReference>
<dbReference type="Proteomes" id="UP001596116">
    <property type="component" value="Unassembled WGS sequence"/>
</dbReference>
<keyword evidence="4" id="KW-0131">Cell cycle</keyword>
<feature type="region of interest" description="Disordered" evidence="5">
    <location>
        <begin position="1"/>
        <end position="83"/>
    </location>
</feature>
<dbReference type="EMBL" id="JBHPON010000003">
    <property type="protein sequence ID" value="MFC6037702.1"/>
    <property type="molecule type" value="Genomic_DNA"/>
</dbReference>
<feature type="compositionally biased region" description="Acidic residues" evidence="5">
    <location>
        <begin position="275"/>
        <end position="305"/>
    </location>
</feature>
<feature type="compositionally biased region" description="Acidic residues" evidence="5">
    <location>
        <begin position="39"/>
        <end position="75"/>
    </location>
</feature>
<organism evidence="6 7">
    <name type="scientific">Hyphococcus aureus</name>
    <dbReference type="NCBI Taxonomy" id="2666033"/>
    <lineage>
        <taxon>Bacteria</taxon>
        <taxon>Pseudomonadati</taxon>
        <taxon>Pseudomonadota</taxon>
        <taxon>Alphaproteobacteria</taxon>
        <taxon>Parvularculales</taxon>
        <taxon>Parvularculaceae</taxon>
        <taxon>Hyphococcus</taxon>
    </lineage>
</organism>
<dbReference type="NCBIfam" id="TIGR00281">
    <property type="entry name" value="SMC-Scp complex subunit ScpB"/>
    <property type="match status" value="1"/>
</dbReference>
<evidence type="ECO:0000256" key="3">
    <source>
        <dbReference type="ARBA" id="ARBA00022829"/>
    </source>
</evidence>
<dbReference type="InterPro" id="IPR005234">
    <property type="entry name" value="ScpB_csome_segregation"/>
</dbReference>
<name>A0ABW1L4J1_9PROT</name>
<keyword evidence="3" id="KW-0159">Chromosome partition</keyword>
<evidence type="ECO:0000313" key="7">
    <source>
        <dbReference type="Proteomes" id="UP001596116"/>
    </source>
</evidence>
<evidence type="ECO:0000256" key="5">
    <source>
        <dbReference type="SAM" id="MobiDB-lite"/>
    </source>
</evidence>
<dbReference type="Gene3D" id="1.10.10.10">
    <property type="entry name" value="Winged helix-like DNA-binding domain superfamily/Winged helix DNA-binding domain"/>
    <property type="match status" value="2"/>
</dbReference>
<proteinExistence type="predicted"/>
<gene>
    <name evidence="6" type="primary">scpB</name>
    <name evidence="6" type="ORF">ACFMB1_19270</name>
</gene>
<sequence>MMEEDAGRNFKGLDAREAQEALAEELSDKESETAAVNEETQDIEGEEADATEAELETEAEGEAAETEAAETEQAEPEVAAPEVDWSEEDLAEHKRMVEALLFAAAEPLDEKSISDRLPAGAATALLIEQLAADYEGRGVVLSKVEKKWRFITASDVAHVLQKEKTTQRKLSRAALETLAIIAYHQPCTRADIEDVRGVQVAKGSLDQLLEIGWVKMRGKRKDAPGRPTLYGTTEGFLEHFGLETVTDLPGIADLKAAGLLDARLPPGFSVPSPVDGDDEDDDGEDESGEFSQDFLDEDGDEAADA</sequence>
<keyword evidence="7" id="KW-1185">Reference proteome</keyword>